<comment type="caution">
    <text evidence="1">The sequence shown here is derived from an EMBL/GenBank/DDBJ whole genome shotgun (WGS) entry which is preliminary data.</text>
</comment>
<dbReference type="AlphaFoldDB" id="T0ZD95"/>
<protein>
    <submittedName>
        <fullName evidence="1">Transposase IS116/IS110/IS902 family protein</fullName>
    </submittedName>
</protein>
<accession>T0ZD95</accession>
<reference evidence="1" key="2">
    <citation type="journal article" date="2014" name="ISME J.">
        <title>Microbial stratification in low pH oxic and suboxic macroscopic growths along an acid mine drainage.</title>
        <authorList>
            <person name="Mendez-Garcia C."/>
            <person name="Mesa V."/>
            <person name="Sprenger R.R."/>
            <person name="Richter M."/>
            <person name="Diez M.S."/>
            <person name="Solano J."/>
            <person name="Bargiela R."/>
            <person name="Golyshina O.V."/>
            <person name="Manteca A."/>
            <person name="Ramos J.L."/>
            <person name="Gallego J.R."/>
            <person name="Llorente I."/>
            <person name="Martins Dos Santos V.A."/>
            <person name="Jensen O.N."/>
            <person name="Pelaez A.I."/>
            <person name="Sanchez J."/>
            <person name="Ferrer M."/>
        </authorList>
    </citation>
    <scope>NUCLEOTIDE SEQUENCE</scope>
</reference>
<sequence length="50" mass="6019">MELKRISIDTSKYIFTIHGIDEKERPVLRREIRRAQVEPFFAKLETDRGE</sequence>
<name>T0ZD95_9ZZZZ</name>
<dbReference type="EMBL" id="AUZX01011504">
    <property type="protein sequence ID" value="EQD43008.1"/>
    <property type="molecule type" value="Genomic_DNA"/>
</dbReference>
<organism evidence="1">
    <name type="scientific">mine drainage metagenome</name>
    <dbReference type="NCBI Taxonomy" id="410659"/>
    <lineage>
        <taxon>unclassified sequences</taxon>
        <taxon>metagenomes</taxon>
        <taxon>ecological metagenomes</taxon>
    </lineage>
</organism>
<feature type="non-terminal residue" evidence="1">
    <location>
        <position position="50"/>
    </location>
</feature>
<reference evidence="1" key="1">
    <citation type="submission" date="2013-08" db="EMBL/GenBank/DDBJ databases">
        <authorList>
            <person name="Mendez C."/>
            <person name="Richter M."/>
            <person name="Ferrer M."/>
            <person name="Sanchez J."/>
        </authorList>
    </citation>
    <scope>NUCLEOTIDE SEQUENCE</scope>
</reference>
<evidence type="ECO:0000313" key="1">
    <source>
        <dbReference type="EMBL" id="EQD43008.1"/>
    </source>
</evidence>
<proteinExistence type="predicted"/>
<gene>
    <name evidence="1" type="ORF">B1A_15678</name>
</gene>